<dbReference type="RefSeq" id="WP_057645265.1">
    <property type="nucleotide sequence ID" value="NZ_PZOY01000001.1"/>
</dbReference>
<keyword evidence="3" id="KW-1185">Reference proteome</keyword>
<dbReference type="AlphaFoldDB" id="A0A0R0AL84"/>
<dbReference type="OrthoDB" id="6196651at2"/>
<keyword evidence="1" id="KW-1133">Transmembrane helix</keyword>
<evidence type="ECO:0000313" key="3">
    <source>
        <dbReference type="Proteomes" id="UP000051802"/>
    </source>
</evidence>
<evidence type="ECO:0000313" key="2">
    <source>
        <dbReference type="EMBL" id="KRG45965.1"/>
    </source>
</evidence>
<gene>
    <name evidence="2" type="ORF">ARC20_06035</name>
</gene>
<reference evidence="2 3" key="1">
    <citation type="submission" date="2015-10" db="EMBL/GenBank/DDBJ databases">
        <title>Genome sequencing and analysis of members of genus Stenotrophomonas.</title>
        <authorList>
            <person name="Patil P.P."/>
            <person name="Midha S."/>
            <person name="Patil P.B."/>
        </authorList>
    </citation>
    <scope>NUCLEOTIDE SEQUENCE [LARGE SCALE GENOMIC DNA]</scope>
    <source>
        <strain evidence="2 3">JCM 16536</strain>
    </source>
</reference>
<feature type="transmembrane region" description="Helical" evidence="1">
    <location>
        <begin position="93"/>
        <end position="113"/>
    </location>
</feature>
<accession>A0A0R0AL84</accession>
<keyword evidence="1" id="KW-0472">Membrane</keyword>
<feature type="transmembrane region" description="Helical" evidence="1">
    <location>
        <begin position="40"/>
        <end position="59"/>
    </location>
</feature>
<dbReference type="STRING" id="676599.ARC20_06035"/>
<protein>
    <recommendedName>
        <fullName evidence="4">DUF2306 domain-containing protein</fullName>
    </recommendedName>
</protein>
<sequence length="174" mass="18862">MLGITAFGMLHTVISLIGMGAGFVALFARFRIGRDTRAGRVFVLFTALSAITGLFIYHHGGFGKPHVLSIATLVVLALGMWQERRGATRWQGLRVASLLYTVALFFHFIPGLTETFTRLPVGAPLFDSPDDPQLAMCVGVIAVLFVGIGIVQWRHLRRLAGRGAMPVSASLQAK</sequence>
<organism evidence="2 3">
    <name type="scientific">Stenotrophomonas panacihumi</name>
    <dbReference type="NCBI Taxonomy" id="676599"/>
    <lineage>
        <taxon>Bacteria</taxon>
        <taxon>Pseudomonadati</taxon>
        <taxon>Pseudomonadota</taxon>
        <taxon>Gammaproteobacteria</taxon>
        <taxon>Lysobacterales</taxon>
        <taxon>Lysobacteraceae</taxon>
        <taxon>Stenotrophomonas</taxon>
    </lineage>
</organism>
<proteinExistence type="predicted"/>
<evidence type="ECO:0008006" key="4">
    <source>
        <dbReference type="Google" id="ProtNLM"/>
    </source>
</evidence>
<feature type="transmembrane region" description="Helical" evidence="1">
    <location>
        <begin position="133"/>
        <end position="153"/>
    </location>
</feature>
<comment type="caution">
    <text evidence="2">The sequence shown here is derived from an EMBL/GenBank/DDBJ whole genome shotgun (WGS) entry which is preliminary data.</text>
</comment>
<feature type="transmembrane region" description="Helical" evidence="1">
    <location>
        <begin position="6"/>
        <end position="28"/>
    </location>
</feature>
<keyword evidence="1" id="KW-0812">Transmembrane</keyword>
<evidence type="ECO:0000256" key="1">
    <source>
        <dbReference type="SAM" id="Phobius"/>
    </source>
</evidence>
<name>A0A0R0AL84_9GAMM</name>
<dbReference type="EMBL" id="LLXU01000058">
    <property type="protein sequence ID" value="KRG45965.1"/>
    <property type="molecule type" value="Genomic_DNA"/>
</dbReference>
<dbReference type="Proteomes" id="UP000051802">
    <property type="component" value="Unassembled WGS sequence"/>
</dbReference>
<feature type="transmembrane region" description="Helical" evidence="1">
    <location>
        <begin position="65"/>
        <end position="81"/>
    </location>
</feature>